<keyword evidence="1" id="KW-0472">Membrane</keyword>
<dbReference type="SUPFAM" id="SSF52317">
    <property type="entry name" value="Class I glutamine amidotransferase-like"/>
    <property type="match status" value="1"/>
</dbReference>
<dbReference type="AlphaFoldDB" id="A0A841FM06"/>
<feature type="domain" description="ThuA-like" evidence="3">
    <location>
        <begin position="36"/>
        <end position="240"/>
    </location>
</feature>
<organism evidence="4 5">
    <name type="scientific">Phytomonospora endophytica</name>
    <dbReference type="NCBI Taxonomy" id="714109"/>
    <lineage>
        <taxon>Bacteria</taxon>
        <taxon>Bacillati</taxon>
        <taxon>Actinomycetota</taxon>
        <taxon>Actinomycetes</taxon>
        <taxon>Micromonosporales</taxon>
        <taxon>Micromonosporaceae</taxon>
        <taxon>Phytomonospora</taxon>
    </lineage>
</organism>
<evidence type="ECO:0000256" key="2">
    <source>
        <dbReference type="SAM" id="SignalP"/>
    </source>
</evidence>
<dbReference type="EMBL" id="JACHGT010000004">
    <property type="protein sequence ID" value="MBB6034217.1"/>
    <property type="molecule type" value="Genomic_DNA"/>
</dbReference>
<keyword evidence="1" id="KW-0812">Transmembrane</keyword>
<name>A0A841FM06_9ACTN</name>
<dbReference type="PANTHER" id="PTHR40469">
    <property type="entry name" value="SECRETED GLYCOSYL HYDROLASE"/>
    <property type="match status" value="1"/>
</dbReference>
<dbReference type="Proteomes" id="UP000548476">
    <property type="component" value="Unassembled WGS sequence"/>
</dbReference>
<keyword evidence="2" id="KW-0732">Signal</keyword>
<protein>
    <recommendedName>
        <fullName evidence="3">ThuA-like domain-containing protein</fullName>
    </recommendedName>
</protein>
<feature type="chain" id="PRO_5032441106" description="ThuA-like domain-containing protein" evidence="2">
    <location>
        <begin position="29"/>
        <end position="300"/>
    </location>
</feature>
<evidence type="ECO:0000313" key="4">
    <source>
        <dbReference type="EMBL" id="MBB6034217.1"/>
    </source>
</evidence>
<feature type="signal peptide" evidence="2">
    <location>
        <begin position="1"/>
        <end position="28"/>
    </location>
</feature>
<feature type="transmembrane region" description="Helical" evidence="1">
    <location>
        <begin position="258"/>
        <end position="279"/>
    </location>
</feature>
<sequence length="300" mass="31116">MARRAAATLTAALLTVFAVAGPAGPATAEEPPVFSVLMFTPPDGDAAVEKAEQAMGIMGRAYGVRVDITHDPAAMNAGRLASYQAVLWAGVTGDVVDEAGQAALTAYVEGGGGFVAASAATVNAEPDWAWYAETVAPRVIADTGGAEKKDVTLVAEHPAAKDASTNWDMNDRWYAPVVDPADIDGTTDIASYQSGEVTVTTAWARDAGSGRVMVTSMGNDYDAWGEGDFVKMIRGGLWWASGTGAPVLVRAEMAAPSWPYVVSFVLWVGAIVVGGVIAVSRTATRDRDEPVPVSPAGQKP</sequence>
<evidence type="ECO:0000259" key="3">
    <source>
        <dbReference type="Pfam" id="PF06283"/>
    </source>
</evidence>
<dbReference type="PANTHER" id="PTHR40469:SF2">
    <property type="entry name" value="GALACTOSE-BINDING DOMAIN-LIKE SUPERFAMILY PROTEIN"/>
    <property type="match status" value="1"/>
</dbReference>
<dbReference type="RefSeq" id="WP_184787100.1">
    <property type="nucleotide sequence ID" value="NZ_BONT01000045.1"/>
</dbReference>
<proteinExistence type="predicted"/>
<evidence type="ECO:0000313" key="5">
    <source>
        <dbReference type="Proteomes" id="UP000548476"/>
    </source>
</evidence>
<evidence type="ECO:0000256" key="1">
    <source>
        <dbReference type="SAM" id="Phobius"/>
    </source>
</evidence>
<dbReference type="InterPro" id="IPR029010">
    <property type="entry name" value="ThuA-like"/>
</dbReference>
<dbReference type="Gene3D" id="3.40.50.880">
    <property type="match status" value="1"/>
</dbReference>
<keyword evidence="1" id="KW-1133">Transmembrane helix</keyword>
<dbReference type="Pfam" id="PF06283">
    <property type="entry name" value="ThuA"/>
    <property type="match status" value="1"/>
</dbReference>
<accession>A0A841FM06</accession>
<comment type="caution">
    <text evidence="4">The sequence shown here is derived from an EMBL/GenBank/DDBJ whole genome shotgun (WGS) entry which is preliminary data.</text>
</comment>
<reference evidence="4 5" key="1">
    <citation type="submission" date="2020-08" db="EMBL/GenBank/DDBJ databases">
        <title>Genomic Encyclopedia of Type Strains, Phase IV (KMG-IV): sequencing the most valuable type-strain genomes for metagenomic binning, comparative biology and taxonomic classification.</title>
        <authorList>
            <person name="Goeker M."/>
        </authorList>
    </citation>
    <scope>NUCLEOTIDE SEQUENCE [LARGE SCALE GENOMIC DNA]</scope>
    <source>
        <strain evidence="4 5">YIM 65646</strain>
    </source>
</reference>
<dbReference type="InterPro" id="IPR029062">
    <property type="entry name" value="Class_I_gatase-like"/>
</dbReference>
<gene>
    <name evidence="4" type="ORF">HNR73_002067</name>
</gene>
<keyword evidence="5" id="KW-1185">Reference proteome</keyword>